<accession>A0ABV0TWQ6</accession>
<reference evidence="1 2" key="1">
    <citation type="submission" date="2021-06" db="EMBL/GenBank/DDBJ databases">
        <authorList>
            <person name="Palmer J.M."/>
        </authorList>
    </citation>
    <scope>NUCLEOTIDE SEQUENCE [LARGE SCALE GENOMIC DNA]</scope>
    <source>
        <strain evidence="2">if_2019</strain>
        <tissue evidence="1">Muscle</tissue>
    </source>
</reference>
<sequence length="127" mass="14254">MALGHSGNVSQALLLKTSDTLKAPIWQHFGFRDVADKGEPYKSKAICKTCRVEVKHCGNPNNLRNDMLRHHQEHVEAVLQQQMKLQQTLQLPANSARSQKRTETTAAFICKDMRPIQLLKMTVSGGC</sequence>
<name>A0ABV0TWQ6_9TELE</name>
<evidence type="ECO:0000313" key="1">
    <source>
        <dbReference type="EMBL" id="MEQ2236406.1"/>
    </source>
</evidence>
<dbReference type="InterPro" id="IPR036236">
    <property type="entry name" value="Znf_C2H2_sf"/>
</dbReference>
<dbReference type="SUPFAM" id="SSF57667">
    <property type="entry name" value="beta-beta-alpha zinc fingers"/>
    <property type="match status" value="1"/>
</dbReference>
<evidence type="ECO:0000313" key="2">
    <source>
        <dbReference type="Proteomes" id="UP001482620"/>
    </source>
</evidence>
<organism evidence="1 2">
    <name type="scientific">Ilyodon furcidens</name>
    <name type="common">goldbreast splitfin</name>
    <dbReference type="NCBI Taxonomy" id="33524"/>
    <lineage>
        <taxon>Eukaryota</taxon>
        <taxon>Metazoa</taxon>
        <taxon>Chordata</taxon>
        <taxon>Craniata</taxon>
        <taxon>Vertebrata</taxon>
        <taxon>Euteleostomi</taxon>
        <taxon>Actinopterygii</taxon>
        <taxon>Neopterygii</taxon>
        <taxon>Teleostei</taxon>
        <taxon>Neoteleostei</taxon>
        <taxon>Acanthomorphata</taxon>
        <taxon>Ovalentaria</taxon>
        <taxon>Atherinomorphae</taxon>
        <taxon>Cyprinodontiformes</taxon>
        <taxon>Goodeidae</taxon>
        <taxon>Ilyodon</taxon>
    </lineage>
</organism>
<evidence type="ECO:0008006" key="3">
    <source>
        <dbReference type="Google" id="ProtNLM"/>
    </source>
</evidence>
<gene>
    <name evidence="1" type="ORF">ILYODFUR_012467</name>
</gene>
<dbReference type="Proteomes" id="UP001482620">
    <property type="component" value="Unassembled WGS sequence"/>
</dbReference>
<proteinExistence type="predicted"/>
<dbReference type="EMBL" id="JAHRIQ010047321">
    <property type="protein sequence ID" value="MEQ2236406.1"/>
    <property type="molecule type" value="Genomic_DNA"/>
</dbReference>
<comment type="caution">
    <text evidence="1">The sequence shown here is derived from an EMBL/GenBank/DDBJ whole genome shotgun (WGS) entry which is preliminary data.</text>
</comment>
<protein>
    <recommendedName>
        <fullName evidence="3">BED-type domain-containing protein</fullName>
    </recommendedName>
</protein>
<keyword evidence="2" id="KW-1185">Reference proteome</keyword>